<keyword evidence="2" id="KW-1185">Reference proteome</keyword>
<evidence type="ECO:0000313" key="2">
    <source>
        <dbReference type="Proteomes" id="UP001165444"/>
    </source>
</evidence>
<name>A0ABT0C4E0_9BACT</name>
<comment type="caution">
    <text evidence="1">The sequence shown here is derived from an EMBL/GenBank/DDBJ whole genome shotgun (WGS) entry which is preliminary data.</text>
</comment>
<organism evidence="1 2">
    <name type="scientific">Parabacteroides faecalis</name>
    <dbReference type="NCBI Taxonomy" id="2924040"/>
    <lineage>
        <taxon>Bacteria</taxon>
        <taxon>Pseudomonadati</taxon>
        <taxon>Bacteroidota</taxon>
        <taxon>Bacteroidia</taxon>
        <taxon>Bacteroidales</taxon>
        <taxon>Tannerellaceae</taxon>
        <taxon>Parabacteroides</taxon>
    </lineage>
</organism>
<gene>
    <name evidence="1" type="ORF">MUN53_14870</name>
</gene>
<sequence>MKANYIIGLFVSSALLCSSCKTMTPQNKQMFAMQTGGMIGSVSGSLVGDRIGGWGGSLIGSVVGGVAGSALGAAAANPYKTQPQQSNAPEERHVPQLVIRDILLTDENKNGILEAGEHAHLTFIIQNNGSRNITQIMPQLKGKKEAKRIRNSETISISHIKPGEEIRYRVNLLGTSQLKEGKAVYQIRLEDNQGQDLYEEDFSFPTNKRL</sequence>
<accession>A0ABT0C4E0</accession>
<proteinExistence type="predicted"/>
<dbReference type="EMBL" id="JAKZMM010000046">
    <property type="protein sequence ID" value="MCJ2381872.1"/>
    <property type="molecule type" value="Genomic_DNA"/>
</dbReference>
<dbReference type="Proteomes" id="UP001165444">
    <property type="component" value="Unassembled WGS sequence"/>
</dbReference>
<evidence type="ECO:0000313" key="1">
    <source>
        <dbReference type="EMBL" id="MCJ2381872.1"/>
    </source>
</evidence>
<reference evidence="1 2" key="1">
    <citation type="submission" date="2022-03" db="EMBL/GenBank/DDBJ databases">
        <title>Parabacteroides sp. nov. isolated from swine feces.</title>
        <authorList>
            <person name="Bak J.E."/>
        </authorList>
    </citation>
    <scope>NUCLEOTIDE SEQUENCE [LARGE SCALE GENOMIC DNA]</scope>
    <source>
        <strain evidence="1 2">AGMB00274</strain>
    </source>
</reference>
<dbReference type="RefSeq" id="WP_243326302.1">
    <property type="nucleotide sequence ID" value="NZ_JAKZMM010000046.1"/>
</dbReference>
<protein>
    <recommendedName>
        <fullName evidence="3">Glycine zipper domain-containing protein</fullName>
    </recommendedName>
</protein>
<evidence type="ECO:0008006" key="3">
    <source>
        <dbReference type="Google" id="ProtNLM"/>
    </source>
</evidence>